<accession>A0A6J5KWV4</accession>
<dbReference type="Gene3D" id="3.40.1350.10">
    <property type="match status" value="1"/>
</dbReference>
<dbReference type="SMART" id="SM00990">
    <property type="entry name" value="VRR_NUC"/>
    <property type="match status" value="1"/>
</dbReference>
<evidence type="ECO:0000259" key="4">
    <source>
        <dbReference type="SMART" id="SM00990"/>
    </source>
</evidence>
<name>A0A6J5KWV4_9CAUD</name>
<sequence length="100" mass="11637">MKESSIEAYLVRRVRELGGECRKVSWQGRKGAPDRLVMLPPRYREENPTTWVELKAEGLAALFPHTPHERQQHREHERMRAMGQRVVVIDSYAGVEELLS</sequence>
<evidence type="ECO:0000256" key="2">
    <source>
        <dbReference type="ARBA" id="ARBA00022722"/>
    </source>
</evidence>
<dbReference type="InterPro" id="IPR011856">
    <property type="entry name" value="tRNA_endonuc-like_dom_sf"/>
</dbReference>
<reference evidence="5" key="1">
    <citation type="submission" date="2020-04" db="EMBL/GenBank/DDBJ databases">
        <authorList>
            <person name="Chiriac C."/>
            <person name="Salcher M."/>
            <person name="Ghai R."/>
            <person name="Kavagutti S V."/>
        </authorList>
    </citation>
    <scope>NUCLEOTIDE SEQUENCE</scope>
</reference>
<organism evidence="5">
    <name type="scientific">uncultured Caudovirales phage</name>
    <dbReference type="NCBI Taxonomy" id="2100421"/>
    <lineage>
        <taxon>Viruses</taxon>
        <taxon>Duplodnaviria</taxon>
        <taxon>Heunggongvirae</taxon>
        <taxon>Uroviricota</taxon>
        <taxon>Caudoviricetes</taxon>
        <taxon>Peduoviridae</taxon>
        <taxon>Maltschvirus</taxon>
        <taxon>Maltschvirus maltsch</taxon>
    </lineage>
</organism>
<evidence type="ECO:0000256" key="3">
    <source>
        <dbReference type="ARBA" id="ARBA00022801"/>
    </source>
</evidence>
<dbReference type="GO" id="GO:0004518">
    <property type="term" value="F:nuclease activity"/>
    <property type="evidence" value="ECO:0007669"/>
    <property type="project" value="UniProtKB-KW"/>
</dbReference>
<evidence type="ECO:0000313" key="5">
    <source>
        <dbReference type="EMBL" id="CAB4124700.1"/>
    </source>
</evidence>
<proteinExistence type="predicted"/>
<gene>
    <name evidence="5" type="ORF">UFOVP61_29</name>
</gene>
<protein>
    <submittedName>
        <fullName evidence="5">VRR-NUC domain containing protein</fullName>
    </submittedName>
</protein>
<dbReference type="GO" id="GO:0003676">
    <property type="term" value="F:nucleic acid binding"/>
    <property type="evidence" value="ECO:0007669"/>
    <property type="project" value="InterPro"/>
</dbReference>
<dbReference type="InterPro" id="IPR014883">
    <property type="entry name" value="VRR_NUC"/>
</dbReference>
<keyword evidence="3" id="KW-0378">Hydrolase</keyword>
<evidence type="ECO:0000256" key="1">
    <source>
        <dbReference type="ARBA" id="ARBA00001946"/>
    </source>
</evidence>
<comment type="cofactor">
    <cofactor evidence="1">
        <name>Mg(2+)</name>
        <dbReference type="ChEBI" id="CHEBI:18420"/>
    </cofactor>
</comment>
<feature type="domain" description="VRR-NUC" evidence="4">
    <location>
        <begin position="1"/>
        <end position="93"/>
    </location>
</feature>
<dbReference type="EMBL" id="LR796184">
    <property type="protein sequence ID" value="CAB4124700.1"/>
    <property type="molecule type" value="Genomic_DNA"/>
</dbReference>
<keyword evidence="2" id="KW-0540">Nuclease</keyword>
<dbReference type="GO" id="GO:0016788">
    <property type="term" value="F:hydrolase activity, acting on ester bonds"/>
    <property type="evidence" value="ECO:0007669"/>
    <property type="project" value="InterPro"/>
</dbReference>